<evidence type="ECO:0000256" key="19">
    <source>
        <dbReference type="ARBA" id="ARBA00049513"/>
    </source>
</evidence>
<evidence type="ECO:0000256" key="7">
    <source>
        <dbReference type="ARBA" id="ARBA00022694"/>
    </source>
</evidence>
<keyword evidence="5" id="KW-0288">FMN</keyword>
<evidence type="ECO:0000256" key="20">
    <source>
        <dbReference type="SAM" id="MobiDB-lite"/>
    </source>
</evidence>
<evidence type="ECO:0000256" key="8">
    <source>
        <dbReference type="ARBA" id="ARBA00022723"/>
    </source>
</evidence>
<dbReference type="InterPro" id="IPR013785">
    <property type="entry name" value="Aldolase_TIM"/>
</dbReference>
<dbReference type="GO" id="GO:0050660">
    <property type="term" value="F:flavin adenine dinucleotide binding"/>
    <property type="evidence" value="ECO:0007669"/>
    <property type="project" value="InterPro"/>
</dbReference>
<evidence type="ECO:0000256" key="17">
    <source>
        <dbReference type="ARBA" id="ARBA00048342"/>
    </source>
</evidence>
<evidence type="ECO:0000256" key="2">
    <source>
        <dbReference type="ARBA" id="ARBA00005451"/>
    </source>
</evidence>
<evidence type="ECO:0000256" key="12">
    <source>
        <dbReference type="ARBA" id="ARBA00022857"/>
    </source>
</evidence>
<organism evidence="22 24">
    <name type="scientific">Auxenochlorella protothecoides</name>
    <name type="common">Green microalga</name>
    <name type="synonym">Chlorella protothecoides</name>
    <dbReference type="NCBI Taxonomy" id="3075"/>
    <lineage>
        <taxon>Eukaryota</taxon>
        <taxon>Viridiplantae</taxon>
        <taxon>Chlorophyta</taxon>
        <taxon>core chlorophytes</taxon>
        <taxon>Trebouxiophyceae</taxon>
        <taxon>Chlorellales</taxon>
        <taxon>Chlorellaceae</taxon>
        <taxon>Auxenochlorella</taxon>
    </lineage>
</organism>
<evidence type="ECO:0000256" key="6">
    <source>
        <dbReference type="ARBA" id="ARBA00022664"/>
    </source>
</evidence>
<dbReference type="Proteomes" id="UP000279271">
    <property type="component" value="Unassembled WGS sequence"/>
</dbReference>
<keyword evidence="10" id="KW-0863">Zinc-finger</keyword>
<keyword evidence="11" id="KW-0862">Zinc</keyword>
<comment type="catalytic activity">
    <reaction evidence="16">
        <text>5,6-dihydrouridine(47) in tRNA + NAD(+) = uridine(47) in tRNA + NADH + H(+)</text>
        <dbReference type="Rhea" id="RHEA:53364"/>
        <dbReference type="Rhea" id="RHEA-COMP:13539"/>
        <dbReference type="Rhea" id="RHEA-COMP:13540"/>
        <dbReference type="ChEBI" id="CHEBI:15378"/>
        <dbReference type="ChEBI" id="CHEBI:57540"/>
        <dbReference type="ChEBI" id="CHEBI:57945"/>
        <dbReference type="ChEBI" id="CHEBI:65315"/>
        <dbReference type="ChEBI" id="CHEBI:74443"/>
        <dbReference type="EC" id="1.3.1.89"/>
    </reaction>
    <physiologicalReaction direction="right-to-left" evidence="16">
        <dbReference type="Rhea" id="RHEA:53366"/>
    </physiologicalReaction>
</comment>
<dbReference type="PANTHER" id="PTHR45846">
    <property type="entry name" value="TRNA-DIHYDROURIDINE(47) SYNTHASE [NAD(P)(+)]-LIKE"/>
    <property type="match status" value="1"/>
</dbReference>
<keyword evidence="14" id="KW-0520">NAD</keyword>
<accession>A0A087SNX5</accession>
<dbReference type="OrthoDB" id="259935at2759"/>
<evidence type="ECO:0000256" key="10">
    <source>
        <dbReference type="ARBA" id="ARBA00022771"/>
    </source>
</evidence>
<dbReference type="GO" id="GO:0003723">
    <property type="term" value="F:RNA binding"/>
    <property type="evidence" value="ECO:0007669"/>
    <property type="project" value="TreeGrafter"/>
</dbReference>
<dbReference type="Pfam" id="PF01207">
    <property type="entry name" value="Dus"/>
    <property type="match status" value="1"/>
</dbReference>
<dbReference type="EMBL" id="QOKY01000183">
    <property type="protein sequence ID" value="RMZ54179.1"/>
    <property type="molecule type" value="Genomic_DNA"/>
</dbReference>
<evidence type="ECO:0000256" key="4">
    <source>
        <dbReference type="ARBA" id="ARBA00022630"/>
    </source>
</evidence>
<evidence type="ECO:0000256" key="3">
    <source>
        <dbReference type="ARBA" id="ARBA00012376"/>
    </source>
</evidence>
<comment type="similarity">
    <text evidence="2">Belongs to the Dus family. Dus3 subfamily.</text>
</comment>
<keyword evidence="9" id="KW-0677">Repeat</keyword>
<reference evidence="22 24" key="1">
    <citation type="journal article" date="2014" name="BMC Genomics">
        <title>Oil accumulation mechanisms of the oleaginous microalga Chlorella protothecoides revealed through its genome, transcriptomes, and proteomes.</title>
        <authorList>
            <person name="Gao C."/>
            <person name="Wang Y."/>
            <person name="Shen Y."/>
            <person name="Yan D."/>
            <person name="He X."/>
            <person name="Dai J."/>
            <person name="Wu Q."/>
        </authorList>
    </citation>
    <scope>NUCLEOTIDE SEQUENCE [LARGE SCALE GENOMIC DNA]</scope>
    <source>
        <strain evidence="22 24">0710</strain>
    </source>
</reference>
<feature type="region of interest" description="Disordered" evidence="20">
    <location>
        <begin position="496"/>
        <end position="516"/>
    </location>
</feature>
<reference evidence="23" key="3">
    <citation type="submission" date="2018-10" db="EMBL/GenBank/DDBJ databases">
        <authorList>
            <person name="Hovde B."/>
            <person name="Zhang X."/>
        </authorList>
    </citation>
    <scope>NUCLEOTIDE SEQUENCE [LARGE SCALE GENOMIC DNA]</scope>
    <source>
        <strain evidence="23">UTEX 25</strain>
    </source>
</reference>
<evidence type="ECO:0000256" key="11">
    <source>
        <dbReference type="ARBA" id="ARBA00022833"/>
    </source>
</evidence>
<dbReference type="GO" id="GO:0102265">
    <property type="term" value="F:tRNA-dihydrouridine47 synthase activity"/>
    <property type="evidence" value="ECO:0007669"/>
    <property type="project" value="UniProtKB-EC"/>
</dbReference>
<evidence type="ECO:0000256" key="16">
    <source>
        <dbReference type="ARBA" id="ARBA00048266"/>
    </source>
</evidence>
<evidence type="ECO:0000256" key="1">
    <source>
        <dbReference type="ARBA" id="ARBA00001917"/>
    </source>
</evidence>
<keyword evidence="24" id="KW-1185">Reference proteome</keyword>
<dbReference type="GeneID" id="23612597"/>
<evidence type="ECO:0000313" key="23">
    <source>
        <dbReference type="EMBL" id="RMZ54179.1"/>
    </source>
</evidence>
<keyword evidence="12" id="KW-0521">NADP</keyword>
<dbReference type="AlphaFoldDB" id="A0A087SNX5"/>
<feature type="domain" description="DUS-like FMN-binding" evidence="21">
    <location>
        <begin position="152"/>
        <end position="388"/>
    </location>
</feature>
<dbReference type="eggNOG" id="KOG2333">
    <property type="taxonomic scope" value="Eukaryota"/>
</dbReference>
<evidence type="ECO:0000313" key="24">
    <source>
        <dbReference type="Proteomes" id="UP000028924"/>
    </source>
</evidence>
<evidence type="ECO:0000256" key="9">
    <source>
        <dbReference type="ARBA" id="ARBA00022737"/>
    </source>
</evidence>
<keyword evidence="7" id="KW-0819">tRNA processing</keyword>
<feature type="region of interest" description="Disordered" evidence="20">
    <location>
        <begin position="27"/>
        <end position="61"/>
    </location>
</feature>
<comment type="catalytic activity">
    <reaction evidence="18">
        <text>a 5,6-dihydrouridine in mRNA + NADP(+) = a uridine in mRNA + NADPH + H(+)</text>
        <dbReference type="Rhea" id="RHEA:69855"/>
        <dbReference type="Rhea" id="RHEA-COMP:14658"/>
        <dbReference type="Rhea" id="RHEA-COMP:17789"/>
        <dbReference type="ChEBI" id="CHEBI:15378"/>
        <dbReference type="ChEBI" id="CHEBI:57783"/>
        <dbReference type="ChEBI" id="CHEBI:58349"/>
        <dbReference type="ChEBI" id="CHEBI:65315"/>
        <dbReference type="ChEBI" id="CHEBI:74443"/>
    </reaction>
    <physiologicalReaction direction="right-to-left" evidence="18">
        <dbReference type="Rhea" id="RHEA:69857"/>
    </physiologicalReaction>
</comment>
<dbReference type="EMBL" id="KL662146">
    <property type="protein sequence ID" value="KFM27429.1"/>
    <property type="molecule type" value="Genomic_DNA"/>
</dbReference>
<comment type="catalytic activity">
    <reaction evidence="17">
        <text>a 5,6-dihydrouridine in mRNA + NAD(+) = a uridine in mRNA + NADH + H(+)</text>
        <dbReference type="Rhea" id="RHEA:69851"/>
        <dbReference type="Rhea" id="RHEA-COMP:14658"/>
        <dbReference type="Rhea" id="RHEA-COMP:17789"/>
        <dbReference type="ChEBI" id="CHEBI:15378"/>
        <dbReference type="ChEBI" id="CHEBI:57540"/>
        <dbReference type="ChEBI" id="CHEBI:57945"/>
        <dbReference type="ChEBI" id="CHEBI:65315"/>
        <dbReference type="ChEBI" id="CHEBI:74443"/>
    </reaction>
    <physiologicalReaction direction="right-to-left" evidence="17">
        <dbReference type="Rhea" id="RHEA:69853"/>
    </physiologicalReaction>
</comment>
<dbReference type="GO" id="GO:0008270">
    <property type="term" value="F:zinc ion binding"/>
    <property type="evidence" value="ECO:0007669"/>
    <property type="project" value="UniProtKB-KW"/>
</dbReference>
<evidence type="ECO:0000256" key="14">
    <source>
        <dbReference type="ARBA" id="ARBA00023027"/>
    </source>
</evidence>
<evidence type="ECO:0000313" key="22">
    <source>
        <dbReference type="EMBL" id="KFM27429.1"/>
    </source>
</evidence>
<comment type="catalytic activity">
    <reaction evidence="19">
        <text>5,6-dihydrouridine(47) in tRNA + NADP(+) = uridine(47) in tRNA + NADPH + H(+)</text>
        <dbReference type="Rhea" id="RHEA:53360"/>
        <dbReference type="Rhea" id="RHEA-COMP:13539"/>
        <dbReference type="Rhea" id="RHEA-COMP:13540"/>
        <dbReference type="ChEBI" id="CHEBI:15378"/>
        <dbReference type="ChEBI" id="CHEBI:57783"/>
        <dbReference type="ChEBI" id="CHEBI:58349"/>
        <dbReference type="ChEBI" id="CHEBI:65315"/>
        <dbReference type="ChEBI" id="CHEBI:74443"/>
        <dbReference type="EC" id="1.3.1.89"/>
    </reaction>
    <physiologicalReaction direction="right-to-left" evidence="19">
        <dbReference type="Rhea" id="RHEA:53362"/>
    </physiologicalReaction>
</comment>
<evidence type="ECO:0000313" key="25">
    <source>
        <dbReference type="Proteomes" id="UP000279271"/>
    </source>
</evidence>
<dbReference type="InterPro" id="IPR035587">
    <property type="entry name" value="DUS-like_FMN-bd"/>
</dbReference>
<keyword evidence="8" id="KW-0479">Metal-binding</keyword>
<keyword evidence="4" id="KW-0285">Flavoprotein</keyword>
<dbReference type="KEGG" id="apro:F751_1206"/>
<dbReference type="Proteomes" id="UP000028924">
    <property type="component" value="Unassembled WGS sequence"/>
</dbReference>
<dbReference type="FunFam" id="3.20.20.70:FF:000067">
    <property type="entry name" value="tRNA-dihydrouridine(47) synthase [NAD(P)(+)]"/>
    <property type="match status" value="1"/>
</dbReference>
<dbReference type="GO" id="GO:0006397">
    <property type="term" value="P:mRNA processing"/>
    <property type="evidence" value="ECO:0007669"/>
    <property type="project" value="UniProtKB-KW"/>
</dbReference>
<evidence type="ECO:0000256" key="18">
    <source>
        <dbReference type="ARBA" id="ARBA00049447"/>
    </source>
</evidence>
<dbReference type="PANTHER" id="PTHR45846:SF1">
    <property type="entry name" value="TRNA-DIHYDROURIDINE(47) SYNTHASE [NAD(P)(+)]-LIKE"/>
    <property type="match status" value="1"/>
</dbReference>
<protein>
    <recommendedName>
        <fullName evidence="3">tRNA-dihydrouridine(47) synthase [NAD(P)(+)]</fullName>
        <ecNumber evidence="3">1.3.1.89</ecNumber>
    </recommendedName>
</protein>
<proteinExistence type="inferred from homology"/>
<dbReference type="Gene3D" id="3.20.20.70">
    <property type="entry name" value="Aldolase class I"/>
    <property type="match status" value="1"/>
</dbReference>
<comment type="function">
    <text evidence="15">Catalyzes the synthesis of dihydrouridine, a modified base found in the D-loop of most tRNAs. Specifically modifies U47 in cytoplasmic tRNAs. Catalyzes the synthesis of dihydrouridine in some mRNAs, thereby affecting their translation.</text>
</comment>
<name>A0A087SNX5_AUXPR</name>
<gene>
    <name evidence="23" type="ORF">APUTEX25_005335</name>
    <name evidence="22" type="ORF">F751_1206</name>
</gene>
<dbReference type="CDD" id="cd02801">
    <property type="entry name" value="DUS_like_FMN"/>
    <property type="match status" value="1"/>
</dbReference>
<keyword evidence="6" id="KW-0507">mRNA processing</keyword>
<evidence type="ECO:0000259" key="21">
    <source>
        <dbReference type="Pfam" id="PF01207"/>
    </source>
</evidence>
<reference evidence="25" key="2">
    <citation type="journal article" date="2018" name="Algal Res.">
        <title>Characterization of plant carbon substrate utilization by Auxenochlorella protothecoides.</title>
        <authorList>
            <person name="Vogler B.W."/>
            <person name="Starkenburg S.R."/>
            <person name="Sudasinghe N."/>
            <person name="Schambach J.Y."/>
            <person name="Rollin J.A."/>
            <person name="Pattathil S."/>
            <person name="Barry A.N."/>
        </authorList>
    </citation>
    <scope>NUCLEOTIDE SEQUENCE [LARGE SCALE GENOMIC DNA]</scope>
    <source>
        <strain evidence="25">UTEX 25</strain>
    </source>
</reference>
<dbReference type="SUPFAM" id="SSF51395">
    <property type="entry name" value="FMN-linked oxidoreductases"/>
    <property type="match status" value="1"/>
</dbReference>
<sequence length="516" mass="56685">MDKAVQNQLWHRRYDFSTADRVLSTLGLRNSRAGQGQGKQEEEEQEGKRPRTQGPDAGALPGEAVLAKAEPEAEPAAAQVLPTAKVEAEAQLCTVPAETAPGPGAELGIPVTEPETAAPAAAPPPQHPYLETAEHKRESSAQAIDFRGKLYLAPLTTVGNLPFRRLAKRLGADITCGEMALATNLLQGQASEWALLRRHPEEDCFGVQICGGYPDSMARCAQLIQDQCSVDFVDINFGCPIDAICSKGAGSACILRPARMESIVRSMSSVLQCPLTFKTRKAYNDGHDVAHTFVPGAAVWGASAVTLHGRTREQRYSRPADWPYIQNCAAATQAPLQLVGNGDILGWQDHYRHLEESGGRLATTYIARGALIKPWIFTEIKQRRDWDISAGERLDLLKLYCSFGLEHWGSDARGVESTRRFLLEWLSFQHRYIPVGLLDVLPQRMDWRVPVFVGRSDLETLLASDHAGDWVRISEMLLGPAPPGFTFTPKHKANAYSRRQEAGASSLMKDEEQENG</sequence>
<evidence type="ECO:0000256" key="5">
    <source>
        <dbReference type="ARBA" id="ARBA00022643"/>
    </source>
</evidence>
<keyword evidence="13" id="KW-0560">Oxidoreductase</keyword>
<dbReference type="RefSeq" id="XP_011400396.1">
    <property type="nucleotide sequence ID" value="XM_011402094.1"/>
</dbReference>
<reference evidence="23" key="4">
    <citation type="submission" date="2018-11" db="EMBL/GenBank/DDBJ databases">
        <title>Characterization of plant carbon substrate utilization by Auxenochlorella protothecoides.</title>
        <authorList>
            <person name="Vogler B.W."/>
            <person name="Starkenburg S.R."/>
            <person name="Sudasinghe N."/>
            <person name="Schambach J.Y."/>
            <person name="Rollin J.A."/>
            <person name="Pattathil S."/>
            <person name="Barry A.N."/>
        </authorList>
    </citation>
    <scope>NUCLEOTIDE SEQUENCE [LARGE SCALE GENOMIC DNA]</scope>
    <source>
        <strain evidence="23">UTEX 25</strain>
    </source>
</reference>
<dbReference type="PROSITE" id="PS01136">
    <property type="entry name" value="UPF0034"/>
    <property type="match status" value="1"/>
</dbReference>
<evidence type="ECO:0000256" key="13">
    <source>
        <dbReference type="ARBA" id="ARBA00023002"/>
    </source>
</evidence>
<dbReference type="STRING" id="3075.A0A087SNX5"/>
<dbReference type="InterPro" id="IPR018517">
    <property type="entry name" value="tRNA_hU_synthase_CS"/>
</dbReference>
<comment type="cofactor">
    <cofactor evidence="1">
        <name>FMN</name>
        <dbReference type="ChEBI" id="CHEBI:58210"/>
    </cofactor>
</comment>
<evidence type="ECO:0000256" key="15">
    <source>
        <dbReference type="ARBA" id="ARBA00045934"/>
    </source>
</evidence>
<dbReference type="EC" id="1.3.1.89" evidence="3"/>